<organism evidence="10 11">
    <name type="scientific">Candidatus Phytoplasma pini</name>
    <dbReference type="NCBI Taxonomy" id="267362"/>
    <lineage>
        <taxon>Bacteria</taxon>
        <taxon>Bacillati</taxon>
        <taxon>Mycoplasmatota</taxon>
        <taxon>Mollicutes</taxon>
        <taxon>Acholeplasmatales</taxon>
        <taxon>Acholeplasmataceae</taxon>
        <taxon>Candidatus Phytoplasma</taxon>
    </lineage>
</organism>
<dbReference type="Proteomes" id="UP000320078">
    <property type="component" value="Unassembled WGS sequence"/>
</dbReference>
<feature type="domain" description="Aminoacyl-tRNA synthetase class I anticodon-binding" evidence="9">
    <location>
        <begin position="312"/>
        <end position="435"/>
    </location>
</feature>
<evidence type="ECO:0000256" key="3">
    <source>
        <dbReference type="ARBA" id="ARBA00022741"/>
    </source>
</evidence>
<dbReference type="SUPFAM" id="SSF52374">
    <property type="entry name" value="Nucleotidylyl transferase"/>
    <property type="match status" value="1"/>
</dbReference>
<keyword evidence="6 7" id="KW-0030">Aminoacyl-tRNA synthetase</keyword>
<keyword evidence="11" id="KW-1185">Reference proteome</keyword>
<comment type="caution">
    <text evidence="7">Lacks conserved residue(s) required for the propagation of feature annotation.</text>
</comment>
<comment type="similarity">
    <text evidence="1 7">Belongs to the class-I aminoacyl-tRNA synthetase family. Glutamate--tRNA ligase type 1 subfamily.</text>
</comment>
<dbReference type="PANTHER" id="PTHR43311:SF2">
    <property type="entry name" value="GLUTAMATE--TRNA LIGASE, MITOCHONDRIAL-RELATED"/>
    <property type="match status" value="1"/>
</dbReference>
<dbReference type="InterPro" id="IPR020061">
    <property type="entry name" value="Glu_tRNA_lig_a-bdl"/>
</dbReference>
<dbReference type="PRINTS" id="PR00987">
    <property type="entry name" value="TRNASYNTHGLU"/>
</dbReference>
<dbReference type="PROSITE" id="PS00178">
    <property type="entry name" value="AA_TRNA_LIGASE_I"/>
    <property type="match status" value="1"/>
</dbReference>
<dbReference type="InterPro" id="IPR000924">
    <property type="entry name" value="Glu/Gln-tRNA-synth"/>
</dbReference>
<dbReference type="GO" id="GO:0005829">
    <property type="term" value="C:cytosol"/>
    <property type="evidence" value="ECO:0007669"/>
    <property type="project" value="TreeGrafter"/>
</dbReference>
<dbReference type="EC" id="6.1.1.17" evidence="7"/>
<dbReference type="GO" id="GO:0000049">
    <property type="term" value="F:tRNA binding"/>
    <property type="evidence" value="ECO:0007669"/>
    <property type="project" value="InterPro"/>
</dbReference>
<dbReference type="EMBL" id="VIAE01000003">
    <property type="protein sequence ID" value="TVY12305.1"/>
    <property type="molecule type" value="Genomic_DNA"/>
</dbReference>
<evidence type="ECO:0000256" key="5">
    <source>
        <dbReference type="ARBA" id="ARBA00022917"/>
    </source>
</evidence>
<keyword evidence="5 7" id="KW-0648">Protein biosynthesis</keyword>
<protein>
    <recommendedName>
        <fullName evidence="7">Glutamate--tRNA ligase</fullName>
        <ecNumber evidence="7">6.1.1.17</ecNumber>
    </recommendedName>
    <alternativeName>
        <fullName evidence="7">Glutamyl-tRNA synthetase</fullName>
        <shortName evidence="7">GluRS</shortName>
    </alternativeName>
</protein>
<evidence type="ECO:0000313" key="11">
    <source>
        <dbReference type="Proteomes" id="UP000320078"/>
    </source>
</evidence>
<evidence type="ECO:0000256" key="2">
    <source>
        <dbReference type="ARBA" id="ARBA00022598"/>
    </source>
</evidence>
<keyword evidence="2 7" id="KW-0436">Ligase</keyword>
<dbReference type="Gene3D" id="1.10.10.350">
    <property type="match status" value="1"/>
</dbReference>
<dbReference type="InterPro" id="IPR020058">
    <property type="entry name" value="Glu/Gln-tRNA-synth_Ib_cat-dom"/>
</dbReference>
<dbReference type="InterPro" id="IPR020751">
    <property type="entry name" value="aa-tRNA-synth_I_codon-bd_sub2"/>
</dbReference>
<evidence type="ECO:0000256" key="7">
    <source>
        <dbReference type="HAMAP-Rule" id="MF_00022"/>
    </source>
</evidence>
<dbReference type="InterPro" id="IPR004527">
    <property type="entry name" value="Glu-tRNA-ligase_bac/mito"/>
</dbReference>
<feature type="binding site" evidence="7">
    <location>
        <position position="215"/>
    </location>
    <ligand>
        <name>ATP</name>
        <dbReference type="ChEBI" id="CHEBI:30616"/>
    </ligand>
</feature>
<dbReference type="InterPro" id="IPR049940">
    <property type="entry name" value="GluQ/Sye"/>
</dbReference>
<name>A0A559KJI9_9MOLU</name>
<gene>
    <name evidence="7 10" type="primary">gltX</name>
    <name evidence="10" type="ORF">MDPP_00185</name>
</gene>
<feature type="short sequence motif" description="'KMSKS' region" evidence="7">
    <location>
        <begin position="212"/>
        <end position="216"/>
    </location>
</feature>
<dbReference type="InterPro" id="IPR014729">
    <property type="entry name" value="Rossmann-like_a/b/a_fold"/>
</dbReference>
<evidence type="ECO:0000256" key="4">
    <source>
        <dbReference type="ARBA" id="ARBA00022840"/>
    </source>
</evidence>
<accession>A0A559KJI9</accession>
<feature type="domain" description="Glutamyl/glutaminyl-tRNA synthetase class Ib catalytic" evidence="8">
    <location>
        <begin position="108"/>
        <end position="282"/>
    </location>
</feature>
<comment type="function">
    <text evidence="7">Catalyzes the attachment of glutamate to tRNA(Glu) in a two-step reaction: glutamate is first activated by ATP to form Glu-AMP and then transferred to the acceptor end of tRNA(Glu).</text>
</comment>
<dbReference type="InterPro" id="IPR033910">
    <property type="entry name" value="GluRS_core"/>
</dbReference>
<dbReference type="CDD" id="cd00808">
    <property type="entry name" value="GluRS_core"/>
    <property type="match status" value="1"/>
</dbReference>
<dbReference type="NCBIfam" id="TIGR00464">
    <property type="entry name" value="gltX_bact"/>
    <property type="match status" value="1"/>
</dbReference>
<dbReference type="AlphaFoldDB" id="A0A559KJI9"/>
<keyword evidence="3 7" id="KW-0547">Nucleotide-binding</keyword>
<evidence type="ECO:0000256" key="6">
    <source>
        <dbReference type="ARBA" id="ARBA00023146"/>
    </source>
</evidence>
<comment type="subcellular location">
    <subcellularLocation>
        <location evidence="7">Cytoplasm</location>
    </subcellularLocation>
</comment>
<dbReference type="InterPro" id="IPR001412">
    <property type="entry name" value="aa-tRNA-synth_I_CS"/>
</dbReference>
<reference evidence="10 11" key="1">
    <citation type="submission" date="2019-06" db="EMBL/GenBank/DDBJ databases">
        <title>Draft Genome Sequence of Candidatus Phytoplasma pini-Related Strain MDPP: A Resource for Comparative Genomics of Gymnosperm-infecting Phytoplasmas.</title>
        <authorList>
            <person name="Cai W."/>
            <person name="Costanzo S."/>
            <person name="Shao J."/>
            <person name="Zhao Y."/>
            <person name="Davis R."/>
        </authorList>
    </citation>
    <scope>NUCLEOTIDE SEQUENCE [LARGE SCALE GENOMIC DNA]</scope>
    <source>
        <strain evidence="10 11">MDPP</strain>
    </source>
</reference>
<dbReference type="PANTHER" id="PTHR43311">
    <property type="entry name" value="GLUTAMATE--TRNA LIGASE"/>
    <property type="match status" value="1"/>
</dbReference>
<dbReference type="GO" id="GO:0008270">
    <property type="term" value="F:zinc ion binding"/>
    <property type="evidence" value="ECO:0007669"/>
    <property type="project" value="InterPro"/>
</dbReference>
<dbReference type="Pfam" id="PF00749">
    <property type="entry name" value="tRNA-synt_1c"/>
    <property type="match status" value="1"/>
</dbReference>
<evidence type="ECO:0000259" key="9">
    <source>
        <dbReference type="Pfam" id="PF19269"/>
    </source>
</evidence>
<comment type="catalytic activity">
    <reaction evidence="7">
        <text>tRNA(Glu) + L-glutamate + ATP = L-glutamyl-tRNA(Glu) + AMP + diphosphate</text>
        <dbReference type="Rhea" id="RHEA:23540"/>
        <dbReference type="Rhea" id="RHEA-COMP:9663"/>
        <dbReference type="Rhea" id="RHEA-COMP:9680"/>
        <dbReference type="ChEBI" id="CHEBI:29985"/>
        <dbReference type="ChEBI" id="CHEBI:30616"/>
        <dbReference type="ChEBI" id="CHEBI:33019"/>
        <dbReference type="ChEBI" id="CHEBI:78442"/>
        <dbReference type="ChEBI" id="CHEBI:78520"/>
        <dbReference type="ChEBI" id="CHEBI:456215"/>
        <dbReference type="EC" id="6.1.1.17"/>
    </reaction>
</comment>
<comment type="subunit">
    <text evidence="7">Monomer.</text>
</comment>
<feature type="short sequence motif" description="'HIGH' region" evidence="7">
    <location>
        <begin position="8"/>
        <end position="18"/>
    </location>
</feature>
<keyword evidence="7" id="KW-0963">Cytoplasm</keyword>
<dbReference type="Gene3D" id="1.10.1160.10">
    <property type="entry name" value="Glutamyl-trna Synthetase, Domain 2"/>
    <property type="match status" value="1"/>
</dbReference>
<dbReference type="SUPFAM" id="SSF48163">
    <property type="entry name" value="An anticodon-binding domain of class I aminoacyl-tRNA synthetases"/>
    <property type="match status" value="1"/>
</dbReference>
<evidence type="ECO:0000256" key="1">
    <source>
        <dbReference type="ARBA" id="ARBA00007894"/>
    </source>
</evidence>
<evidence type="ECO:0000259" key="8">
    <source>
        <dbReference type="Pfam" id="PF00749"/>
    </source>
</evidence>
<dbReference type="HAMAP" id="MF_00022">
    <property type="entry name" value="Glu_tRNA_synth_type1"/>
    <property type="match status" value="1"/>
</dbReference>
<dbReference type="Gene3D" id="3.40.50.620">
    <property type="entry name" value="HUPs"/>
    <property type="match status" value="2"/>
</dbReference>
<dbReference type="Gene3D" id="3.90.800.10">
    <property type="entry name" value="Glutamyl-tRNA Synthetase, Domain 3"/>
    <property type="match status" value="1"/>
</dbReference>
<dbReference type="GO" id="GO:0005524">
    <property type="term" value="F:ATP binding"/>
    <property type="evidence" value="ECO:0007669"/>
    <property type="project" value="UniProtKB-UniRule"/>
</dbReference>
<dbReference type="Pfam" id="PF19269">
    <property type="entry name" value="Anticodon_2"/>
    <property type="match status" value="1"/>
</dbReference>
<dbReference type="GO" id="GO:0006424">
    <property type="term" value="P:glutamyl-tRNA aminoacylation"/>
    <property type="evidence" value="ECO:0007669"/>
    <property type="project" value="UniProtKB-UniRule"/>
</dbReference>
<dbReference type="GO" id="GO:0004818">
    <property type="term" value="F:glutamate-tRNA ligase activity"/>
    <property type="evidence" value="ECO:0007669"/>
    <property type="project" value="UniProtKB-UniRule"/>
</dbReference>
<keyword evidence="4 7" id="KW-0067">ATP-binding</keyword>
<proteinExistence type="inferred from homology"/>
<evidence type="ECO:0000313" key="10">
    <source>
        <dbReference type="EMBL" id="TVY12305.1"/>
    </source>
</evidence>
<sequence length="444" mass="52835">MIRVRYAPSPTGFLHIGNARTALFNYLFARRYKGDFIIRIEDTDLKRNLVRSEISQLEQLKWLGIEWTEGPDCDGPVAPYRQSERLSIYHRYTQFLLDKKMAYKIYSEDNKKFSVRFKVPPYQKYEFTDLIRGHLSFLSKDIEDWVIVKENGFPTYNYAAAIDDHLMKITHILRGEEHITNTPKQIMIYRSFGWEIPFFGHISLILNKKRKKLSKRDTDIIQFIDKYIDLGYLPEALLNFLFLLGFSPQSNKTIFSMDEIIASFDIKRLVKSPAIFDEQKLNFINSQYIKKMTLNHLVQQNNFFFQKSNIFLDEEWLKKFSLLFQNRISYFQEIINLYNDFFINNFQIKEETINFIKELNDLNVIQELYNIFSKLNVFDVFNVEQSIQQFSEKTKIKGKHLFIFIRLICTGQKNGPQLPIYLELLGKTRVLDNIKFSLSIMKEN</sequence>
<dbReference type="InterPro" id="IPR008925">
    <property type="entry name" value="aa_tRNA-synth_I_cd-bd_sf"/>
</dbReference>
<dbReference type="InterPro" id="IPR045462">
    <property type="entry name" value="aa-tRNA-synth_I_cd-bd"/>
</dbReference>
<comment type="caution">
    <text evidence="10">The sequence shown here is derived from an EMBL/GenBank/DDBJ whole genome shotgun (WGS) entry which is preliminary data.</text>
</comment>